<evidence type="ECO:0000256" key="3">
    <source>
        <dbReference type="RuleBase" id="RU003560"/>
    </source>
</evidence>
<dbReference type="InterPro" id="IPR049704">
    <property type="entry name" value="Aminotrans_3_PPA_site"/>
</dbReference>
<dbReference type="KEGG" id="spac:B1H29_04865"/>
<dbReference type="InterPro" id="IPR015421">
    <property type="entry name" value="PyrdxlP-dep_Trfase_major"/>
</dbReference>
<comment type="similarity">
    <text evidence="1 3">Belongs to the class-III pyridoxal-phosphate-dependent aminotransferase family.</text>
</comment>
<sequence length="435" mass="46334">MTEQPVADHPVWDLLLPPSEHGTPERHVVRAHGHRLTFADGADVLDATCGLWNASLGYGNEAIARAVAEATAQASYMATFRRSHDYARDAARALIEAAGPDRYARVLFSTSGSSANDVAMKISRQYASLRGEEDRKLVVGLHGSYHGQTYGGFALSGEDFQKPMYGADTSLIRHVGHSDPQELAALMRECGSRVAAVVVEPVLGSGSLALGADMVKALVTLRHEYGFLVVCDEVAAGFGRTGTLFASELWPESPDLLLSSKGLTNGTCAASAVLVAHRVWEEFARHDATLIHGETQAGTPASCAAILATLRQIEELDALNTARRNGRLIAEGLAGIVARSDLAAEATGTGCFQALHLRTRTGAPFWQPHVMQMIDAVRARGVLVYPGPSSLQVFPALTWSEEEVATLLRALEDGVADFATAREARAGARAAARTA</sequence>
<dbReference type="PROSITE" id="PS00600">
    <property type="entry name" value="AA_TRANSFER_CLASS_3"/>
    <property type="match status" value="1"/>
</dbReference>
<keyword evidence="2 3" id="KW-0663">Pyridoxal phosphate</keyword>
<accession>A0A1S6J3K8</accession>
<keyword evidence="5" id="KW-1185">Reference proteome</keyword>
<evidence type="ECO:0000313" key="5">
    <source>
        <dbReference type="Proteomes" id="UP000189443"/>
    </source>
</evidence>
<evidence type="ECO:0000313" key="4">
    <source>
        <dbReference type="EMBL" id="AQS66346.1"/>
    </source>
</evidence>
<gene>
    <name evidence="4" type="ORF">B1H29_04865</name>
</gene>
<organism evidence="4 5">
    <name type="scientific">Streptomyces pactum</name>
    <dbReference type="NCBI Taxonomy" id="68249"/>
    <lineage>
        <taxon>Bacteria</taxon>
        <taxon>Bacillati</taxon>
        <taxon>Actinomycetota</taxon>
        <taxon>Actinomycetes</taxon>
        <taxon>Kitasatosporales</taxon>
        <taxon>Streptomycetaceae</taxon>
        <taxon>Streptomyces</taxon>
    </lineage>
</organism>
<dbReference type="InterPro" id="IPR005814">
    <property type="entry name" value="Aminotrans_3"/>
</dbReference>
<dbReference type="EMBL" id="CP019724">
    <property type="protein sequence ID" value="AQS66346.1"/>
    <property type="molecule type" value="Genomic_DNA"/>
</dbReference>
<reference evidence="4 5" key="1">
    <citation type="submission" date="2017-02" db="EMBL/GenBank/DDBJ databases">
        <title>Streptomyces pactum ACT12 Genome sequencing and assembly.</title>
        <authorList>
            <person name="Xue Q."/>
            <person name="Yan X."/>
            <person name="Jia L."/>
            <person name="Yan H."/>
        </authorList>
    </citation>
    <scope>NUCLEOTIDE SEQUENCE [LARGE SCALE GENOMIC DNA]</scope>
    <source>
        <strain evidence="4 5">ACT12</strain>
    </source>
</reference>
<dbReference type="InterPro" id="IPR015424">
    <property type="entry name" value="PyrdxlP-dep_Trfase"/>
</dbReference>
<dbReference type="GO" id="GO:0008483">
    <property type="term" value="F:transaminase activity"/>
    <property type="evidence" value="ECO:0007669"/>
    <property type="project" value="UniProtKB-KW"/>
</dbReference>
<dbReference type="RefSeq" id="WP_055419032.1">
    <property type="nucleotide sequence ID" value="NZ_CP019724.1"/>
</dbReference>
<evidence type="ECO:0000256" key="1">
    <source>
        <dbReference type="ARBA" id="ARBA00008954"/>
    </source>
</evidence>
<dbReference type="PIRSF" id="PIRSF000521">
    <property type="entry name" value="Transaminase_4ab_Lys_Orn"/>
    <property type="match status" value="1"/>
</dbReference>
<protein>
    <submittedName>
        <fullName evidence="4">Aspartate aminotransferase family protein</fullName>
    </submittedName>
</protein>
<dbReference type="NCBIfam" id="NF041821">
    <property type="entry name" value="daptide_amino"/>
    <property type="match status" value="1"/>
</dbReference>
<keyword evidence="4" id="KW-0808">Transferase</keyword>
<dbReference type="InterPro" id="IPR049691">
    <property type="entry name" value="Daptide_aminotransferase"/>
</dbReference>
<dbReference type="GO" id="GO:0030170">
    <property type="term" value="F:pyridoxal phosphate binding"/>
    <property type="evidence" value="ECO:0007669"/>
    <property type="project" value="InterPro"/>
</dbReference>
<dbReference type="AlphaFoldDB" id="A0A1S6J3K8"/>
<name>A0A1S6J3K8_9ACTN</name>
<evidence type="ECO:0000256" key="2">
    <source>
        <dbReference type="ARBA" id="ARBA00022898"/>
    </source>
</evidence>
<dbReference type="Gene3D" id="3.90.1150.10">
    <property type="entry name" value="Aspartate Aminotransferase, domain 1"/>
    <property type="match status" value="1"/>
</dbReference>
<dbReference type="Pfam" id="PF00202">
    <property type="entry name" value="Aminotran_3"/>
    <property type="match status" value="1"/>
</dbReference>
<dbReference type="PANTHER" id="PTHR43094:SF1">
    <property type="entry name" value="AMINOTRANSFERASE CLASS-III"/>
    <property type="match status" value="1"/>
</dbReference>
<dbReference type="InterPro" id="IPR015422">
    <property type="entry name" value="PyrdxlP-dep_Trfase_small"/>
</dbReference>
<dbReference type="Gene3D" id="3.40.640.10">
    <property type="entry name" value="Type I PLP-dependent aspartate aminotransferase-like (Major domain)"/>
    <property type="match status" value="1"/>
</dbReference>
<dbReference type="Proteomes" id="UP000189443">
    <property type="component" value="Chromosome"/>
</dbReference>
<dbReference type="OrthoDB" id="9801052at2"/>
<dbReference type="SUPFAM" id="SSF53383">
    <property type="entry name" value="PLP-dependent transferases"/>
    <property type="match status" value="1"/>
</dbReference>
<proteinExistence type="inferred from homology"/>
<keyword evidence="4" id="KW-0032">Aminotransferase</keyword>
<dbReference type="PANTHER" id="PTHR43094">
    <property type="entry name" value="AMINOTRANSFERASE"/>
    <property type="match status" value="1"/>
</dbReference>